<comment type="caution">
    <text evidence="1">The sequence shown here is derived from an EMBL/GenBank/DDBJ whole genome shotgun (WGS) entry which is preliminary data.</text>
</comment>
<organism evidence="1 2">
    <name type="scientific">Entomophthora muscae</name>
    <dbReference type="NCBI Taxonomy" id="34485"/>
    <lineage>
        <taxon>Eukaryota</taxon>
        <taxon>Fungi</taxon>
        <taxon>Fungi incertae sedis</taxon>
        <taxon>Zoopagomycota</taxon>
        <taxon>Entomophthoromycotina</taxon>
        <taxon>Entomophthoromycetes</taxon>
        <taxon>Entomophthorales</taxon>
        <taxon>Entomophthoraceae</taxon>
        <taxon>Entomophthora</taxon>
    </lineage>
</organism>
<accession>A0ACC2TGH7</accession>
<proteinExistence type="predicted"/>
<keyword evidence="2" id="KW-1185">Reference proteome</keyword>
<dbReference type="Proteomes" id="UP001165960">
    <property type="component" value="Unassembled WGS sequence"/>
</dbReference>
<gene>
    <name evidence="1" type="ORF">DSO57_1013146</name>
</gene>
<name>A0ACC2TGH7_9FUNG</name>
<dbReference type="EMBL" id="QTSX02002888">
    <property type="protein sequence ID" value="KAJ9073723.1"/>
    <property type="molecule type" value="Genomic_DNA"/>
</dbReference>
<evidence type="ECO:0000313" key="1">
    <source>
        <dbReference type="EMBL" id="KAJ9073723.1"/>
    </source>
</evidence>
<protein>
    <submittedName>
        <fullName evidence="1">Uncharacterized protein</fullName>
    </submittedName>
</protein>
<sequence length="243" mass="27269">MARNKKHFAYAFITFETLEEVEKAVELFNGMDFEGRPLKVEKAIHKERAKGPKKPRKKNSKRSDKAGKDQDTNEEDKTSDKENGVAPKPKKNATAEVKPASEQKVNGDSEHNGEEQQEGLPNNRRKGRGKSSRPRRKRTIVSGEPSPTTLYVSNLPFNLSDEGLQQVFSSYEVKSAHVVRHAPSGRSKGFGFVDFESNEEQQRVLAEIGIVEINGRVLNISVALSKPFVPSEEKDETEVSTRY</sequence>
<reference evidence="1" key="1">
    <citation type="submission" date="2022-04" db="EMBL/GenBank/DDBJ databases">
        <title>Genome of the entomopathogenic fungus Entomophthora muscae.</title>
        <authorList>
            <person name="Elya C."/>
            <person name="Lovett B.R."/>
            <person name="Lee E."/>
            <person name="Macias A.M."/>
            <person name="Hajek A.E."/>
            <person name="De Bivort B.L."/>
            <person name="Kasson M.T."/>
            <person name="De Fine Licht H.H."/>
            <person name="Stajich J.E."/>
        </authorList>
    </citation>
    <scope>NUCLEOTIDE SEQUENCE</scope>
    <source>
        <strain evidence="1">Berkeley</strain>
    </source>
</reference>
<evidence type="ECO:0000313" key="2">
    <source>
        <dbReference type="Proteomes" id="UP001165960"/>
    </source>
</evidence>